<evidence type="ECO:0000256" key="1">
    <source>
        <dbReference type="ARBA" id="ARBA00005859"/>
    </source>
</evidence>
<dbReference type="InterPro" id="IPR003694">
    <property type="entry name" value="NAD_synthase"/>
</dbReference>
<evidence type="ECO:0000256" key="2">
    <source>
        <dbReference type="ARBA" id="ARBA00022598"/>
    </source>
</evidence>
<keyword evidence="3 8" id="KW-0479">Metal-binding</keyword>
<comment type="catalytic activity">
    <reaction evidence="8 10">
        <text>deamido-NAD(+) + NH4(+) + ATP = AMP + diphosphate + NAD(+) + H(+)</text>
        <dbReference type="Rhea" id="RHEA:21188"/>
        <dbReference type="ChEBI" id="CHEBI:15378"/>
        <dbReference type="ChEBI" id="CHEBI:28938"/>
        <dbReference type="ChEBI" id="CHEBI:30616"/>
        <dbReference type="ChEBI" id="CHEBI:33019"/>
        <dbReference type="ChEBI" id="CHEBI:57540"/>
        <dbReference type="ChEBI" id="CHEBI:58437"/>
        <dbReference type="ChEBI" id="CHEBI:456215"/>
        <dbReference type="EC" id="6.3.1.5"/>
    </reaction>
</comment>
<dbReference type="InterPro" id="IPR022926">
    <property type="entry name" value="NH(3)-dep_NAD(+)_synth"/>
</dbReference>
<feature type="domain" description="NAD/GMP synthase" evidence="11">
    <location>
        <begin position="14"/>
        <end position="244"/>
    </location>
</feature>
<dbReference type="PANTHER" id="PTHR23090">
    <property type="entry name" value="NH 3 /GLUTAMINE-DEPENDENT NAD + SYNTHETASE"/>
    <property type="match status" value="1"/>
</dbReference>
<protein>
    <recommendedName>
        <fullName evidence="8 10">NH(3)-dependent NAD(+) synthetase</fullName>
        <ecNumber evidence="8 10">6.3.1.5</ecNumber>
    </recommendedName>
</protein>
<keyword evidence="13" id="KW-1185">Reference proteome</keyword>
<reference evidence="12 13" key="1">
    <citation type="journal article" date="2016" name="Int. J. Syst. Evol. Microbiol.">
        <title>Reclassification of Wolbachia persica as Francisella persica comb. nov. and emended description of the family Francisellaceae.</title>
        <authorList>
            <person name="Larson M.A."/>
            <person name="Nalbantoglu U."/>
            <person name="Sayood K."/>
            <person name="Zentz E.B."/>
            <person name="Cer R.Z."/>
            <person name="Iwen P.C."/>
            <person name="Francesconi S.C."/>
            <person name="Bishop-Lilly K.A."/>
            <person name="Mokashi V.P."/>
            <person name="Sjostedt A."/>
            <person name="Hinrichs S.H."/>
        </authorList>
    </citation>
    <scope>NUCLEOTIDE SEQUENCE [LARGE SCALE GENOMIC DNA]</scope>
    <source>
        <strain evidence="12 13">FSC845</strain>
    </source>
</reference>
<comment type="function">
    <text evidence="8">Catalyzes the ATP-dependent amidation of deamido-NAD to form NAD. Uses ammonia as a nitrogen source.</text>
</comment>
<keyword evidence="7 8" id="KW-0520">NAD</keyword>
<feature type="binding site" evidence="8">
    <location>
        <position position="147"/>
    </location>
    <ligand>
        <name>Mg(2+)</name>
        <dbReference type="ChEBI" id="CHEBI:18420"/>
    </ligand>
</feature>
<name>A0AAC8VE19_9GAMM</name>
<comment type="pathway">
    <text evidence="8">Cofactor biosynthesis; NAD(+) biosynthesis; NAD(+) from deamido-NAD(+) (ammonia route): step 1/1.</text>
</comment>
<evidence type="ECO:0000313" key="13">
    <source>
        <dbReference type="Proteomes" id="UP000242800"/>
    </source>
</evidence>
<dbReference type="RefSeq" id="WP_064461307.1">
    <property type="nucleotide sequence ID" value="NZ_CP012505.1"/>
</dbReference>
<dbReference type="GO" id="GO:0003952">
    <property type="term" value="F:NAD+ synthase (glutamine-hydrolyzing) activity"/>
    <property type="evidence" value="ECO:0007669"/>
    <property type="project" value="InterPro"/>
</dbReference>
<keyword evidence="2 8" id="KW-0436">Ligase</keyword>
<dbReference type="InterPro" id="IPR014729">
    <property type="entry name" value="Rossmann-like_a/b/a_fold"/>
</dbReference>
<keyword evidence="5 8" id="KW-0067">ATP-binding</keyword>
<sequence length="249" mass="28134">MKIVKDFNIKEYSQKLIDWLSDTCMNYPAEGFVIGLSGGIDSAVAASLAVKTGLSTTALILPSKNNQHQDIQDALELADKINIEHHTITIQTVYETFLASIKKITNTERDRQLVIKGNAQARLRMMYLYAYAQQYNRVVIGTDNACEWYMGYFTKFGDGAADILPLVNLKKSHVFELGKYLGVPKNILDKAPSAGLWQGQTDEDEMGVTYQEIDDFLDGKQVSAKALERINFWHNRSHHKRKLALIPNF</sequence>
<evidence type="ECO:0000256" key="6">
    <source>
        <dbReference type="ARBA" id="ARBA00022842"/>
    </source>
</evidence>
<dbReference type="HAMAP" id="MF_00193">
    <property type="entry name" value="NadE_ammonia_dep"/>
    <property type="match status" value="1"/>
</dbReference>
<dbReference type="AlphaFoldDB" id="A0AAC8VE19"/>
<evidence type="ECO:0000256" key="9">
    <source>
        <dbReference type="RuleBase" id="RU003811"/>
    </source>
</evidence>
<evidence type="ECO:0000256" key="4">
    <source>
        <dbReference type="ARBA" id="ARBA00022741"/>
    </source>
</evidence>
<dbReference type="KEGG" id="fper:ACH24_04360"/>
<evidence type="ECO:0000256" key="8">
    <source>
        <dbReference type="HAMAP-Rule" id="MF_00193"/>
    </source>
</evidence>
<feature type="binding site" evidence="8">
    <location>
        <position position="162"/>
    </location>
    <ligand>
        <name>deamido-NAD(+)</name>
        <dbReference type="ChEBI" id="CHEBI:58437"/>
        <note>ligand shared between two neighboring subunits</note>
    </ligand>
</feature>
<dbReference type="NCBIfam" id="TIGR00552">
    <property type="entry name" value="nadE"/>
    <property type="match status" value="1"/>
</dbReference>
<dbReference type="GO" id="GO:0005737">
    <property type="term" value="C:cytoplasm"/>
    <property type="evidence" value="ECO:0007669"/>
    <property type="project" value="InterPro"/>
</dbReference>
<dbReference type="GO" id="GO:0009435">
    <property type="term" value="P:NAD+ biosynthetic process"/>
    <property type="evidence" value="ECO:0007669"/>
    <property type="project" value="UniProtKB-UniRule"/>
</dbReference>
<accession>A0AAC8VE19</accession>
<feature type="binding site" evidence="8">
    <location>
        <begin position="35"/>
        <end position="42"/>
    </location>
    <ligand>
        <name>ATP</name>
        <dbReference type="ChEBI" id="CHEBI:30616"/>
    </ligand>
</feature>
<dbReference type="EC" id="6.3.1.5" evidence="8 10"/>
<evidence type="ECO:0000256" key="7">
    <source>
        <dbReference type="ARBA" id="ARBA00023027"/>
    </source>
</evidence>
<dbReference type="Pfam" id="PF02540">
    <property type="entry name" value="NAD_synthase"/>
    <property type="match status" value="1"/>
</dbReference>
<dbReference type="GO" id="GO:0046872">
    <property type="term" value="F:metal ion binding"/>
    <property type="evidence" value="ECO:0007669"/>
    <property type="project" value="UniProtKB-KW"/>
</dbReference>
<feature type="binding site" evidence="8">
    <location>
        <position position="41"/>
    </location>
    <ligand>
        <name>Mg(2+)</name>
        <dbReference type="ChEBI" id="CHEBI:18420"/>
    </ligand>
</feature>
<feature type="binding site" description="in other chain" evidence="8">
    <location>
        <begin position="239"/>
        <end position="240"/>
    </location>
    <ligand>
        <name>deamido-NAD(+)</name>
        <dbReference type="ChEBI" id="CHEBI:58437"/>
        <note>ligand shared between two neighboring subunits</note>
    </ligand>
</feature>
<feature type="binding site" description="in other chain" evidence="8">
    <location>
        <position position="122"/>
    </location>
    <ligand>
        <name>deamido-NAD(+)</name>
        <dbReference type="ChEBI" id="CHEBI:58437"/>
        <note>ligand shared between two neighboring subunits</note>
    </ligand>
</feature>
<dbReference type="InterPro" id="IPR022310">
    <property type="entry name" value="NAD/GMP_synthase"/>
</dbReference>
<dbReference type="EMBL" id="CP012505">
    <property type="protein sequence ID" value="ALB01889.1"/>
    <property type="molecule type" value="Genomic_DNA"/>
</dbReference>
<comment type="similarity">
    <text evidence="1 8 9">Belongs to the NAD synthetase family.</text>
</comment>
<feature type="binding site" description="in other chain" evidence="8">
    <location>
        <position position="155"/>
    </location>
    <ligand>
        <name>deamido-NAD(+)</name>
        <dbReference type="ChEBI" id="CHEBI:58437"/>
        <note>ligand shared between two neighboring subunits</note>
    </ligand>
</feature>
<keyword evidence="6 8" id="KW-0460">Magnesium</keyword>
<feature type="binding site" evidence="8">
    <location>
        <position position="193"/>
    </location>
    <ligand>
        <name>ATP</name>
        <dbReference type="ChEBI" id="CHEBI:30616"/>
    </ligand>
</feature>
<comment type="subunit">
    <text evidence="8">Homodimer.</text>
</comment>
<dbReference type="GO" id="GO:0004359">
    <property type="term" value="F:glutaminase activity"/>
    <property type="evidence" value="ECO:0007669"/>
    <property type="project" value="InterPro"/>
</dbReference>
<dbReference type="Proteomes" id="UP000242800">
    <property type="component" value="Chromosome"/>
</dbReference>
<evidence type="ECO:0000256" key="3">
    <source>
        <dbReference type="ARBA" id="ARBA00022723"/>
    </source>
</evidence>
<evidence type="ECO:0000256" key="10">
    <source>
        <dbReference type="RuleBase" id="RU003812"/>
    </source>
</evidence>
<feature type="binding site" evidence="8">
    <location>
        <position position="171"/>
    </location>
    <ligand>
        <name>ATP</name>
        <dbReference type="ChEBI" id="CHEBI:30616"/>
    </ligand>
</feature>
<dbReference type="SUPFAM" id="SSF52402">
    <property type="entry name" value="Adenine nucleotide alpha hydrolases-like"/>
    <property type="match status" value="1"/>
</dbReference>
<feature type="binding site" evidence="8">
    <location>
        <position position="142"/>
    </location>
    <ligand>
        <name>ATP</name>
        <dbReference type="ChEBI" id="CHEBI:30616"/>
    </ligand>
</feature>
<dbReference type="PANTHER" id="PTHR23090:SF7">
    <property type="entry name" value="NH(3)-DEPENDENT NAD(+) SYNTHETASE"/>
    <property type="match status" value="1"/>
</dbReference>
<evidence type="ECO:0000256" key="5">
    <source>
        <dbReference type="ARBA" id="ARBA00022840"/>
    </source>
</evidence>
<dbReference type="GO" id="GO:0005524">
    <property type="term" value="F:ATP binding"/>
    <property type="evidence" value="ECO:0007669"/>
    <property type="project" value="UniProtKB-UniRule"/>
</dbReference>
<organism evidence="12 13">
    <name type="scientific">Francisella persica ATCC VR-331</name>
    <dbReference type="NCBI Taxonomy" id="1086726"/>
    <lineage>
        <taxon>Bacteria</taxon>
        <taxon>Pseudomonadati</taxon>
        <taxon>Pseudomonadota</taxon>
        <taxon>Gammaproteobacteria</taxon>
        <taxon>Thiotrichales</taxon>
        <taxon>Francisellaceae</taxon>
        <taxon>Francisella</taxon>
    </lineage>
</organism>
<dbReference type="Gene3D" id="3.40.50.620">
    <property type="entry name" value="HUPs"/>
    <property type="match status" value="1"/>
</dbReference>
<proteinExistence type="inferred from homology"/>
<evidence type="ECO:0000313" key="12">
    <source>
        <dbReference type="EMBL" id="ALB01889.1"/>
    </source>
</evidence>
<dbReference type="GO" id="GO:0008795">
    <property type="term" value="F:NAD+ synthase activity"/>
    <property type="evidence" value="ECO:0007669"/>
    <property type="project" value="UniProtKB-UniRule"/>
</dbReference>
<evidence type="ECO:0000259" key="11">
    <source>
        <dbReference type="Pfam" id="PF02540"/>
    </source>
</evidence>
<dbReference type="CDD" id="cd00553">
    <property type="entry name" value="NAD_synthase"/>
    <property type="match status" value="1"/>
</dbReference>
<keyword evidence="4 8" id="KW-0547">Nucleotide-binding</keyword>
<gene>
    <name evidence="8" type="primary">nadE</name>
    <name evidence="12" type="ORF">ACH24_04360</name>
</gene>